<keyword evidence="3" id="KW-1185">Reference proteome</keyword>
<dbReference type="AlphaFoldDB" id="A0A3L9L2G5"/>
<evidence type="ECO:0000313" key="3">
    <source>
        <dbReference type="Proteomes" id="UP000277871"/>
    </source>
</evidence>
<proteinExistence type="predicted"/>
<evidence type="ECO:0000313" key="2">
    <source>
        <dbReference type="EMBL" id="RLY92368.1"/>
    </source>
</evidence>
<feature type="region of interest" description="Disordered" evidence="1">
    <location>
        <begin position="21"/>
        <end position="48"/>
    </location>
</feature>
<comment type="caution">
    <text evidence="2">The sequence shown here is derived from an EMBL/GenBank/DDBJ whole genome shotgun (WGS) entry which is preliminary data.</text>
</comment>
<gene>
    <name evidence="2" type="ORF">EAE32_09540</name>
</gene>
<sequence length="253" mass="26146">MRTQLHPNPWLLPEDALTRQLDAFGPPATPAQQRRLEERGAVAPAPPSLEAAADDLARLARSTEDEHLTADLAAVAASWWAGAASGRGADALSSQDDARETEQETGGTGGAVTDREDACGSGLTTAVTAVDRSLFTAETAAARTGPEAGTAGGLVDGAAELHRAALSDPRVAPVLECEPPPVAGHHELPPGVQEDPVRALGRAEQEARDTLVRAAASSSGEQRAWILEALRTAARAGQVLDPEQPVPALPGRP</sequence>
<dbReference type="Proteomes" id="UP000277871">
    <property type="component" value="Unassembled WGS sequence"/>
</dbReference>
<evidence type="ECO:0000256" key="1">
    <source>
        <dbReference type="SAM" id="MobiDB-lite"/>
    </source>
</evidence>
<feature type="region of interest" description="Disordered" evidence="1">
    <location>
        <begin position="87"/>
        <end position="117"/>
    </location>
</feature>
<accession>A0A3L9L2G5</accession>
<name>A0A3L9L2G5_9MICC</name>
<dbReference type="EMBL" id="RDEX01000002">
    <property type="protein sequence ID" value="RLY92368.1"/>
    <property type="molecule type" value="Genomic_DNA"/>
</dbReference>
<reference evidence="2 3" key="1">
    <citation type="submission" date="2018-10" db="EMBL/GenBank/DDBJ databases">
        <title>Kocuria tytonicola, new bacteria from the preen glands of American barn owls (Tyto furcata).</title>
        <authorList>
            <person name="Braun M.S."/>
            <person name="Wang E."/>
            <person name="Zimmermann S."/>
            <person name="Boutin S."/>
            <person name="Wagner H."/>
            <person name="Wink M."/>
        </authorList>
    </citation>
    <scope>NUCLEOTIDE SEQUENCE [LARGE SCALE GENOMIC DNA]</scope>
    <source>
        <strain evidence="2 3">473</strain>
    </source>
</reference>
<dbReference type="RefSeq" id="WP_121864995.1">
    <property type="nucleotide sequence ID" value="NZ_RDEX01000002.1"/>
</dbReference>
<protein>
    <submittedName>
        <fullName evidence="2">Uncharacterized protein</fullName>
    </submittedName>
</protein>
<organism evidence="2 3">
    <name type="scientific">Kocuria tytonicola</name>
    <dbReference type="NCBI Taxonomy" id="2055946"/>
    <lineage>
        <taxon>Bacteria</taxon>
        <taxon>Bacillati</taxon>
        <taxon>Actinomycetota</taxon>
        <taxon>Actinomycetes</taxon>
        <taxon>Micrococcales</taxon>
        <taxon>Micrococcaceae</taxon>
        <taxon>Kocuria</taxon>
    </lineage>
</organism>